<dbReference type="Gene3D" id="1.10.287.1490">
    <property type="match status" value="1"/>
</dbReference>
<feature type="compositionally biased region" description="Basic and acidic residues" evidence="1">
    <location>
        <begin position="152"/>
        <end position="167"/>
    </location>
</feature>
<feature type="region of interest" description="Disordered" evidence="1">
    <location>
        <begin position="86"/>
        <end position="113"/>
    </location>
</feature>
<protein>
    <submittedName>
        <fullName evidence="2">Uncharacterized protein</fullName>
    </submittedName>
</protein>
<evidence type="ECO:0000313" key="2">
    <source>
        <dbReference type="EMBL" id="KAF4701318.1"/>
    </source>
</evidence>
<organism evidence="2 3">
    <name type="scientific">Perkinsus olseni</name>
    <name type="common">Perkinsus atlanticus</name>
    <dbReference type="NCBI Taxonomy" id="32597"/>
    <lineage>
        <taxon>Eukaryota</taxon>
        <taxon>Sar</taxon>
        <taxon>Alveolata</taxon>
        <taxon>Perkinsozoa</taxon>
        <taxon>Perkinsea</taxon>
        <taxon>Perkinsida</taxon>
        <taxon>Perkinsidae</taxon>
        <taxon>Perkinsus</taxon>
    </lineage>
</organism>
<comment type="caution">
    <text evidence="2">The sequence shown here is derived from an EMBL/GenBank/DDBJ whole genome shotgun (WGS) entry which is preliminary data.</text>
</comment>
<sequence>MKQFNEARDASLEEPGTTAFVISQMQVLREQRKRLESLDDEIYSLERDNKECGDQMAALKLARDEKKRKLENLRESVNKIKATRKETEMKLAKKRSEIQRETQRRDESAKEVKEARLELSRVRQEREVVARELHDVEEELKEEEDGVGAIKPGERRLRANGHVQHEQ</sequence>
<dbReference type="Proteomes" id="UP000574390">
    <property type="component" value="Unassembled WGS sequence"/>
</dbReference>
<gene>
    <name evidence="2" type="ORF">FOZ62_012393</name>
</gene>
<accession>A0A7J6PZ36</accession>
<evidence type="ECO:0000256" key="1">
    <source>
        <dbReference type="SAM" id="MobiDB-lite"/>
    </source>
</evidence>
<dbReference type="EMBL" id="JABANM010033405">
    <property type="protein sequence ID" value="KAF4701318.1"/>
    <property type="molecule type" value="Genomic_DNA"/>
</dbReference>
<proteinExistence type="predicted"/>
<name>A0A7J6PZ36_PEROL</name>
<evidence type="ECO:0000313" key="3">
    <source>
        <dbReference type="Proteomes" id="UP000574390"/>
    </source>
</evidence>
<reference evidence="2 3" key="1">
    <citation type="submission" date="2020-04" db="EMBL/GenBank/DDBJ databases">
        <title>Perkinsus olseni comparative genomics.</title>
        <authorList>
            <person name="Bogema D.R."/>
        </authorList>
    </citation>
    <scope>NUCLEOTIDE SEQUENCE [LARGE SCALE GENOMIC DNA]</scope>
    <source>
        <strain evidence="2">ATCC PRA-205</strain>
    </source>
</reference>
<feature type="region of interest" description="Disordered" evidence="1">
    <location>
        <begin position="138"/>
        <end position="167"/>
    </location>
</feature>
<dbReference type="AlphaFoldDB" id="A0A7J6PZ36"/>